<feature type="compositionally biased region" description="Basic and acidic residues" evidence="1">
    <location>
        <begin position="11"/>
        <end position="21"/>
    </location>
</feature>
<dbReference type="EMBL" id="JBHMCE010000008">
    <property type="protein sequence ID" value="MFB9530418.1"/>
    <property type="molecule type" value="Genomic_DNA"/>
</dbReference>
<evidence type="ECO:0000256" key="1">
    <source>
        <dbReference type="SAM" id="MobiDB-lite"/>
    </source>
</evidence>
<protein>
    <recommendedName>
        <fullName evidence="4">Terminase small subunit</fullName>
    </recommendedName>
</protein>
<accession>A0ABV5Q4L1</accession>
<feature type="region of interest" description="Disordered" evidence="1">
    <location>
        <begin position="1"/>
        <end position="21"/>
    </location>
</feature>
<reference evidence="2 3" key="1">
    <citation type="submission" date="2024-09" db="EMBL/GenBank/DDBJ databases">
        <authorList>
            <person name="Sun Q."/>
            <person name="Mori K."/>
        </authorList>
    </citation>
    <scope>NUCLEOTIDE SEQUENCE [LARGE SCALE GENOMIC DNA]</scope>
    <source>
        <strain evidence="2 3">JCM 3323</strain>
    </source>
</reference>
<dbReference type="Proteomes" id="UP001589646">
    <property type="component" value="Unassembled WGS sequence"/>
</dbReference>
<evidence type="ECO:0000313" key="3">
    <source>
        <dbReference type="Proteomes" id="UP001589646"/>
    </source>
</evidence>
<gene>
    <name evidence="2" type="ORF">ACFFRN_27800</name>
</gene>
<keyword evidence="3" id="KW-1185">Reference proteome</keyword>
<comment type="caution">
    <text evidence="2">The sequence shown here is derived from an EMBL/GenBank/DDBJ whole genome shotgun (WGS) entry which is preliminary data.</text>
</comment>
<proteinExistence type="predicted"/>
<evidence type="ECO:0008006" key="4">
    <source>
        <dbReference type="Google" id="ProtNLM"/>
    </source>
</evidence>
<dbReference type="RefSeq" id="WP_346124651.1">
    <property type="nucleotide sequence ID" value="NZ_BAAAXC010000015.1"/>
</dbReference>
<organism evidence="2 3">
    <name type="scientific">Nonomuraea roseola</name>
    <dbReference type="NCBI Taxonomy" id="46179"/>
    <lineage>
        <taxon>Bacteria</taxon>
        <taxon>Bacillati</taxon>
        <taxon>Actinomycetota</taxon>
        <taxon>Actinomycetes</taxon>
        <taxon>Streptosporangiales</taxon>
        <taxon>Streptosporangiaceae</taxon>
        <taxon>Nonomuraea</taxon>
    </lineage>
</organism>
<evidence type="ECO:0000313" key="2">
    <source>
        <dbReference type="EMBL" id="MFB9530418.1"/>
    </source>
</evidence>
<sequence>MSKTRGGDGQFTRDPDTAARDAEACRLRTQNLSYQDIADQLGYASKSSAYDAVQRALKATVQEPAEELRQLELMQLDELARKAREVLERRHVTVSQGRVVRLGQPFIDDDGNAAVDDGRGDPIEDDAPVLAAIDRMLKIQERRAKLLGLDIPVKQLVGGDVTVTYSFEGISLDDLR</sequence>
<name>A0ABV5Q4L1_9ACTN</name>